<reference evidence="2 3" key="1">
    <citation type="journal article" date="2016" name="Nat. Commun.">
        <title>Thousands of microbial genomes shed light on interconnected biogeochemical processes in an aquifer system.</title>
        <authorList>
            <person name="Anantharaman K."/>
            <person name="Brown C.T."/>
            <person name="Hug L.A."/>
            <person name="Sharon I."/>
            <person name="Castelle C.J."/>
            <person name="Probst A.J."/>
            <person name="Thomas B.C."/>
            <person name="Singh A."/>
            <person name="Wilkins M.J."/>
            <person name="Karaoz U."/>
            <person name="Brodie E.L."/>
            <person name="Williams K.H."/>
            <person name="Hubbard S.S."/>
            <person name="Banfield J.F."/>
        </authorList>
    </citation>
    <scope>NUCLEOTIDE SEQUENCE [LARGE SCALE GENOMIC DNA]</scope>
</reference>
<proteinExistence type="predicted"/>
<feature type="transmembrane region" description="Helical" evidence="1">
    <location>
        <begin position="15"/>
        <end position="35"/>
    </location>
</feature>
<name>A0A1F6WK63_9BACT</name>
<feature type="transmembrane region" description="Helical" evidence="1">
    <location>
        <begin position="103"/>
        <end position="124"/>
    </location>
</feature>
<feature type="transmembrane region" description="Helical" evidence="1">
    <location>
        <begin position="136"/>
        <end position="156"/>
    </location>
</feature>
<evidence type="ECO:0000313" key="3">
    <source>
        <dbReference type="Proteomes" id="UP000179880"/>
    </source>
</evidence>
<comment type="caution">
    <text evidence="2">The sequence shown here is derived from an EMBL/GenBank/DDBJ whole genome shotgun (WGS) entry which is preliminary data.</text>
</comment>
<evidence type="ECO:0008006" key="4">
    <source>
        <dbReference type="Google" id="ProtNLM"/>
    </source>
</evidence>
<accession>A0A1F6WK63</accession>
<evidence type="ECO:0000256" key="1">
    <source>
        <dbReference type="SAM" id="Phobius"/>
    </source>
</evidence>
<feature type="transmembrane region" description="Helical" evidence="1">
    <location>
        <begin position="196"/>
        <end position="218"/>
    </location>
</feature>
<gene>
    <name evidence="2" type="ORF">A3B93_00065</name>
</gene>
<dbReference type="SUPFAM" id="SSF103481">
    <property type="entry name" value="Multidrug resistance efflux transporter EmrE"/>
    <property type="match status" value="1"/>
</dbReference>
<sequence length="323" mass="36288">MKFNKRFGEPQMTEIWFVPVVIRVLCVHAVYPWFLKSKIIHTDHLSFVNRFTLHYFFAAIFGLITALWLGQLGFDKTTLFIIGIGAANGYAAYCQWKADQINLSLAAIYRFTDDVIAMTLGYWILNEIQHLNPSMIFGLVLCSTAVISFPIVNHFKQENRAKIIPAKFFGYVFAQTAIWGFAKFFMKYFAINNVPIGSWVFGWYGGAFLMALVIFCVSRTKKRSPEKDNAMNKETEPTTLVQTTLMSAAAGTFIFAGVFLGYWALKLAPLTVVNPIFFAASITGPAVVGLFMFGEGKKYGRLEKFLILQTISGAMFFALSFGG</sequence>
<dbReference type="EMBL" id="MFUH01000006">
    <property type="protein sequence ID" value="OGI82279.1"/>
    <property type="molecule type" value="Genomic_DNA"/>
</dbReference>
<feature type="transmembrane region" description="Helical" evidence="1">
    <location>
        <begin position="276"/>
        <end position="293"/>
    </location>
</feature>
<protein>
    <recommendedName>
        <fullName evidence="4">EamA domain-containing protein</fullName>
    </recommendedName>
</protein>
<dbReference type="Proteomes" id="UP000179880">
    <property type="component" value="Unassembled WGS sequence"/>
</dbReference>
<organism evidence="2 3">
    <name type="scientific">Candidatus Nomurabacteria bacterium RIFCSPHIGHO2_02_FULL_42_24</name>
    <dbReference type="NCBI Taxonomy" id="1801757"/>
    <lineage>
        <taxon>Bacteria</taxon>
        <taxon>Candidatus Nomuraibacteriota</taxon>
    </lineage>
</organism>
<keyword evidence="1" id="KW-0472">Membrane</keyword>
<keyword evidence="1" id="KW-0812">Transmembrane</keyword>
<evidence type="ECO:0000313" key="2">
    <source>
        <dbReference type="EMBL" id="OGI82279.1"/>
    </source>
</evidence>
<feature type="transmembrane region" description="Helical" evidence="1">
    <location>
        <begin position="77"/>
        <end position="96"/>
    </location>
</feature>
<feature type="transmembrane region" description="Helical" evidence="1">
    <location>
        <begin position="305"/>
        <end position="322"/>
    </location>
</feature>
<feature type="transmembrane region" description="Helical" evidence="1">
    <location>
        <begin position="47"/>
        <end position="71"/>
    </location>
</feature>
<dbReference type="AlphaFoldDB" id="A0A1F6WK63"/>
<keyword evidence="1" id="KW-1133">Transmembrane helix</keyword>
<feature type="transmembrane region" description="Helical" evidence="1">
    <location>
        <begin position="168"/>
        <end position="190"/>
    </location>
</feature>
<dbReference type="InterPro" id="IPR037185">
    <property type="entry name" value="EmrE-like"/>
</dbReference>
<feature type="transmembrane region" description="Helical" evidence="1">
    <location>
        <begin position="239"/>
        <end position="264"/>
    </location>
</feature>